<dbReference type="InterPro" id="IPR027417">
    <property type="entry name" value="P-loop_NTPase"/>
</dbReference>
<dbReference type="GO" id="GO:0009035">
    <property type="term" value="F:type I site-specific deoxyribonuclease activity"/>
    <property type="evidence" value="ECO:0007669"/>
    <property type="project" value="UniProtKB-EC"/>
</dbReference>
<evidence type="ECO:0000313" key="12">
    <source>
        <dbReference type="EMBL" id="ORJ55888.1"/>
    </source>
</evidence>
<dbReference type="InterPro" id="IPR055180">
    <property type="entry name" value="HsdR_RecA-like_helicase_dom_2"/>
</dbReference>
<dbReference type="RefSeq" id="WP_085011563.1">
    <property type="nucleotide sequence ID" value="NZ_NAAD01000024.1"/>
</dbReference>
<dbReference type="InterPro" id="IPR007409">
    <property type="entry name" value="Restrct_endonuc_type1_HsdR_N"/>
</dbReference>
<evidence type="ECO:0000256" key="5">
    <source>
        <dbReference type="ARBA" id="ARBA00022747"/>
    </source>
</evidence>
<evidence type="ECO:0000256" key="6">
    <source>
        <dbReference type="ARBA" id="ARBA00022759"/>
    </source>
</evidence>
<evidence type="ECO:0000256" key="8">
    <source>
        <dbReference type="ARBA" id="ARBA00022840"/>
    </source>
</evidence>
<keyword evidence="4 10" id="KW-0547">Nucleotide-binding</keyword>
<dbReference type="STRING" id="1969733.B5V00_14610"/>
<organism evidence="12 13">
    <name type="scientific">Geothermobacter hydrogeniphilus</name>
    <dbReference type="NCBI Taxonomy" id="1969733"/>
    <lineage>
        <taxon>Bacteria</taxon>
        <taxon>Pseudomonadati</taxon>
        <taxon>Thermodesulfobacteriota</taxon>
        <taxon>Desulfuromonadia</taxon>
        <taxon>Desulfuromonadales</taxon>
        <taxon>Geothermobacteraceae</taxon>
        <taxon>Geothermobacter</taxon>
    </lineage>
</organism>
<dbReference type="InterPro" id="IPR051268">
    <property type="entry name" value="Type-I_R_enzyme_R_subunit"/>
</dbReference>
<proteinExistence type="inferred from homology"/>
<keyword evidence="5 10" id="KW-0680">Restriction system</keyword>
<dbReference type="CDD" id="cd18800">
    <property type="entry name" value="SF2_C_EcoR124I-like"/>
    <property type="match status" value="1"/>
</dbReference>
<comment type="similarity">
    <text evidence="2 10">Belongs to the HsdR family.</text>
</comment>
<comment type="caution">
    <text evidence="12">The sequence shown here is derived from an EMBL/GenBank/DDBJ whole genome shotgun (WGS) entry which is preliminary data.</text>
</comment>
<keyword evidence="13" id="KW-1185">Reference proteome</keyword>
<evidence type="ECO:0000256" key="4">
    <source>
        <dbReference type="ARBA" id="ARBA00022741"/>
    </source>
</evidence>
<evidence type="ECO:0000256" key="10">
    <source>
        <dbReference type="RuleBase" id="RU364115"/>
    </source>
</evidence>
<dbReference type="InterPro" id="IPR040980">
    <property type="entry name" value="SWI2_SNF2"/>
</dbReference>
<dbReference type="InterPro" id="IPR014001">
    <property type="entry name" value="Helicase_ATP-bd"/>
</dbReference>
<evidence type="ECO:0000313" key="13">
    <source>
        <dbReference type="Proteomes" id="UP000193136"/>
    </source>
</evidence>
<dbReference type="GO" id="GO:0005524">
    <property type="term" value="F:ATP binding"/>
    <property type="evidence" value="ECO:0007669"/>
    <property type="project" value="UniProtKB-KW"/>
</dbReference>
<feature type="domain" description="Helicase ATP-binding" evidence="11">
    <location>
        <begin position="278"/>
        <end position="495"/>
    </location>
</feature>
<dbReference type="SMART" id="SM00487">
    <property type="entry name" value="DEXDc"/>
    <property type="match status" value="1"/>
</dbReference>
<dbReference type="NCBIfam" id="TIGR00348">
    <property type="entry name" value="hsdR"/>
    <property type="match status" value="1"/>
</dbReference>
<dbReference type="Pfam" id="PF04313">
    <property type="entry name" value="HSDR_N"/>
    <property type="match status" value="1"/>
</dbReference>
<dbReference type="CDD" id="cd22332">
    <property type="entry name" value="HsdR_N"/>
    <property type="match status" value="1"/>
</dbReference>
<keyword evidence="9 10" id="KW-0238">DNA-binding</keyword>
<comment type="function">
    <text evidence="10">Subunit R is required for both nuclease and ATPase activities, but not for modification.</text>
</comment>
<evidence type="ECO:0000256" key="3">
    <source>
        <dbReference type="ARBA" id="ARBA00022722"/>
    </source>
</evidence>
<dbReference type="Proteomes" id="UP000193136">
    <property type="component" value="Unassembled WGS sequence"/>
</dbReference>
<dbReference type="Gene3D" id="3.40.50.300">
    <property type="entry name" value="P-loop containing nucleotide triphosphate hydrolases"/>
    <property type="match status" value="3"/>
</dbReference>
<evidence type="ECO:0000259" key="11">
    <source>
        <dbReference type="PROSITE" id="PS51192"/>
    </source>
</evidence>
<evidence type="ECO:0000256" key="9">
    <source>
        <dbReference type="ARBA" id="ARBA00023125"/>
    </source>
</evidence>
<dbReference type="EMBL" id="NAAD01000024">
    <property type="protein sequence ID" value="ORJ55888.1"/>
    <property type="molecule type" value="Genomic_DNA"/>
</dbReference>
<keyword evidence="7 10" id="KW-0378">Hydrolase</keyword>
<dbReference type="PROSITE" id="PS51192">
    <property type="entry name" value="HELICASE_ATP_BIND_1"/>
    <property type="match status" value="1"/>
</dbReference>
<dbReference type="Pfam" id="PF18766">
    <property type="entry name" value="SWI2_SNF2"/>
    <property type="match status" value="2"/>
</dbReference>
<reference evidence="12 13" key="1">
    <citation type="submission" date="2017-03" db="EMBL/GenBank/DDBJ databases">
        <title>Genome sequence of Geothermobacter sp. EPR-M, Deep-Sea Iron Reducer.</title>
        <authorList>
            <person name="Tully B."/>
            <person name="Savalia P."/>
            <person name="Abuyen K."/>
            <person name="Baughan C."/>
            <person name="Romero E."/>
            <person name="Ronkowski C."/>
            <person name="Torres B."/>
            <person name="Tremblay J."/>
            <person name="Trujillo A."/>
            <person name="Tyler M."/>
            <person name="Perez-Rodriguez I."/>
            <person name="Amend J."/>
        </authorList>
    </citation>
    <scope>NUCLEOTIDE SEQUENCE [LARGE SCALE GENOMIC DNA]</scope>
    <source>
        <strain evidence="12 13">EPR-M</strain>
    </source>
</reference>
<dbReference type="Pfam" id="PF22679">
    <property type="entry name" value="T1R_D3-like"/>
    <property type="match status" value="1"/>
</dbReference>
<protein>
    <recommendedName>
        <fullName evidence="10">Type I restriction enzyme endonuclease subunit</fullName>
        <shortName evidence="10">R protein</shortName>
        <ecNumber evidence="10">3.1.21.3</ecNumber>
    </recommendedName>
</protein>
<dbReference type="EC" id="3.1.21.3" evidence="10"/>
<dbReference type="InterPro" id="IPR004473">
    <property type="entry name" value="Restrct_endonuc_typeI_HsdR"/>
</dbReference>
<dbReference type="PANTHER" id="PTHR30195:SF15">
    <property type="entry name" value="TYPE I RESTRICTION ENZYME HINDI ENDONUCLEASE SUBUNIT"/>
    <property type="match status" value="1"/>
</dbReference>
<dbReference type="GO" id="GO:0009307">
    <property type="term" value="P:DNA restriction-modification system"/>
    <property type="evidence" value="ECO:0007669"/>
    <property type="project" value="UniProtKB-KW"/>
</dbReference>
<evidence type="ECO:0000256" key="1">
    <source>
        <dbReference type="ARBA" id="ARBA00000851"/>
    </source>
</evidence>
<dbReference type="Pfam" id="PF11867">
    <property type="entry name" value="T1RH-like_C"/>
    <property type="match status" value="1"/>
</dbReference>
<dbReference type="OrthoDB" id="9758243at2"/>
<sequence length="1089" mass="124648">MKFTESQLEQAIIELLGEQGYPHVPGADIARGPEDVLIKDDLRAYLQERYAGDGITDGEIEFIINKIERLPASDLYGSNKAFMKMVSDGFLLKREDRSRKDLFIHLIDYSPADRNLYKLVNQLEIEGFEKRIPDGILYINGLPLVVFEFKSAIREEATIHDAYVQLTTRYRRDIPELLKYNALCVISDGVNNKMGSLFAAYEFFYAWRKVTGDEKIERDGIDSLFTMIHGLFDKGRLRDVIHNFIFFPDSSKREEKIVCRYPQYYAARKLFANIQKHRRPEGDGKGGTYFGATGCGKSFTMLFLSRLLMKSEAFASPTLVLITDRTDLDDQLARQFTAAKGYIGDEEIISVESREELRACLRGPFELPDKPDGQGDRRLDAPAQLAAEEHGEYVVAPHGRVSGGVFLTTIHKFTEDTRLLTRRDNVICISDEAHRSQVNLDQKIKVTENGVKRSYGFAKYLHDSLPNATYVGFTGTPIDATLDVFGKVVDAYTMEESVRDEITVRIVYEGRAAKVLLDNAKLQEIEDYYAQCADDGASDYAIEESKRANAQMNLILGDPDRIKAVAEDFVKHYETRVSEGATVKGKAMFVCSNREIAYMLYKEVIALRPEWAEVRVCEEGATLTKKEKREIKPMARIKMVMTRGKDDEEALYKMLGTKDYRKELDRQFKNAKSNFKIAIVVDMWLTGFDVPFLDTIYIDKPIRRHSLIQTISRVNRRYAGKDKGLVVDYIGIKKQMNLALAQYGNLGDGVTIEEIQQAVVVVKDQLDLLGKMFHKFDSSPYFSGNALKQLHCLNMAAEFAQVTEKQEKQFMYLVKRMKAAYDICCNSDAFTQLERDTIHFYIAVRSIVFKLTKGDAPDLAQMNARVREMIEEAIKADGVEEVFKLGDSGEAEIDLFDDEFLEKIKKIKLPNTKLKLLQKLLKKAIDDFKKTNKAKGADFAKMFKALVDKYNDRKEQDVLVSNVLEDFTDEIIDLYEALKKEKASFVDLGIDFEEKAFYDILKAIAKKYEFKYPDEKLIPLSKAVKDVVDDKTKYTDWDNREDIKAELKVDLIMLLAENGYPPITHDDVYKEIFEQAQNFKKYRHETRGC</sequence>
<evidence type="ECO:0000256" key="2">
    <source>
        <dbReference type="ARBA" id="ARBA00008598"/>
    </source>
</evidence>
<keyword evidence="6 12" id="KW-0255">Endonuclease</keyword>
<name>A0A1X0XSR4_9BACT</name>
<accession>A0A1X0XSR4</accession>
<dbReference type="GO" id="GO:0003677">
    <property type="term" value="F:DNA binding"/>
    <property type="evidence" value="ECO:0007669"/>
    <property type="project" value="UniProtKB-KW"/>
</dbReference>
<dbReference type="SUPFAM" id="SSF52540">
    <property type="entry name" value="P-loop containing nucleoside triphosphate hydrolases"/>
    <property type="match status" value="2"/>
</dbReference>
<dbReference type="InterPro" id="IPR021810">
    <property type="entry name" value="T1RH-like_C"/>
</dbReference>
<keyword evidence="8 10" id="KW-0067">ATP-binding</keyword>
<dbReference type="Gene3D" id="3.90.1570.50">
    <property type="match status" value="1"/>
</dbReference>
<gene>
    <name evidence="12" type="ORF">B5V00_14610</name>
</gene>
<keyword evidence="3" id="KW-0540">Nuclease</keyword>
<dbReference type="PANTHER" id="PTHR30195">
    <property type="entry name" value="TYPE I SITE-SPECIFIC DEOXYRIBONUCLEASE PROTEIN SUBUNIT M AND R"/>
    <property type="match status" value="1"/>
</dbReference>
<dbReference type="AlphaFoldDB" id="A0A1X0XSR4"/>
<comment type="subunit">
    <text evidence="10">The type I restriction/modification system is composed of three polypeptides R, M and S.</text>
</comment>
<dbReference type="REBASE" id="205472">
    <property type="entry name" value="GspEPRMORF14620P"/>
</dbReference>
<evidence type="ECO:0000256" key="7">
    <source>
        <dbReference type="ARBA" id="ARBA00022801"/>
    </source>
</evidence>
<comment type="catalytic activity">
    <reaction evidence="1 10">
        <text>Endonucleolytic cleavage of DNA to give random double-stranded fragments with terminal 5'-phosphates, ATP is simultaneously hydrolyzed.</text>
        <dbReference type="EC" id="3.1.21.3"/>
    </reaction>
</comment>